<keyword evidence="5 10" id="KW-0560">Oxidoreductase</keyword>
<keyword evidence="19" id="KW-1185">Reference proteome</keyword>
<comment type="function">
    <text evidence="10">Catalyzes the reduction of the glycolytic intermediate dihydroxyacetone phosphate (DHAP) to sn-glycerol 3-phosphate (G3P), the key precursor for phospholipid synthesis.</text>
</comment>
<feature type="binding site" evidence="10">
    <location>
        <position position="273"/>
    </location>
    <ligand>
        <name>NADPH</name>
        <dbReference type="ChEBI" id="CHEBI:57783"/>
    </ligand>
</feature>
<dbReference type="Gene3D" id="1.10.1040.10">
    <property type="entry name" value="N-(1-d-carboxylethyl)-l-norvaline Dehydrogenase, domain 2"/>
    <property type="match status" value="1"/>
</dbReference>
<dbReference type="SUPFAM" id="SSF48179">
    <property type="entry name" value="6-phosphogluconate dehydrogenase C-terminal domain-like"/>
    <property type="match status" value="1"/>
</dbReference>
<evidence type="ECO:0000259" key="17">
    <source>
        <dbReference type="Pfam" id="PF07479"/>
    </source>
</evidence>
<dbReference type="EC" id="1.1.1.94" evidence="10"/>
<evidence type="ECO:0000256" key="15">
    <source>
        <dbReference type="RuleBase" id="RU000439"/>
    </source>
</evidence>
<comment type="pathway">
    <text evidence="10">Membrane lipid metabolism; glycerophospholipid metabolism.</text>
</comment>
<evidence type="ECO:0000256" key="6">
    <source>
        <dbReference type="ARBA" id="ARBA00023027"/>
    </source>
</evidence>
<dbReference type="GO" id="GO:0046167">
    <property type="term" value="P:glycerol-3-phosphate biosynthetic process"/>
    <property type="evidence" value="ECO:0007669"/>
    <property type="project" value="UniProtKB-UniRule"/>
</dbReference>
<dbReference type="PANTHER" id="PTHR11728:SF1">
    <property type="entry name" value="GLYCEROL-3-PHOSPHATE DEHYDROGENASE [NAD(+)] 2, CHLOROPLASTIC"/>
    <property type="match status" value="1"/>
</dbReference>
<dbReference type="RefSeq" id="WP_142493755.1">
    <property type="nucleotide sequence ID" value="NZ_FXTO01000015.1"/>
</dbReference>
<dbReference type="InterPro" id="IPR006168">
    <property type="entry name" value="G3P_DH_NAD-dep"/>
</dbReference>
<feature type="binding site" evidence="12">
    <location>
        <position position="106"/>
    </location>
    <ligand>
        <name>substrate</name>
    </ligand>
</feature>
<dbReference type="InterPro" id="IPR011128">
    <property type="entry name" value="G3P_DH_NAD-dep_N"/>
</dbReference>
<evidence type="ECO:0000256" key="3">
    <source>
        <dbReference type="ARBA" id="ARBA00022741"/>
    </source>
</evidence>
<feature type="binding site" evidence="13">
    <location>
        <position position="252"/>
    </location>
    <ligand>
        <name>NAD(+)</name>
        <dbReference type="ChEBI" id="CHEBI:57540"/>
    </ligand>
</feature>
<feature type="binding site" evidence="10">
    <location>
        <position position="106"/>
    </location>
    <ligand>
        <name>sn-glycerol 3-phosphate</name>
        <dbReference type="ChEBI" id="CHEBI:57597"/>
    </ligand>
</feature>
<dbReference type="PIRSF" id="PIRSF000114">
    <property type="entry name" value="Glycerol-3-P_dh"/>
    <property type="match status" value="1"/>
</dbReference>
<dbReference type="Proteomes" id="UP000316030">
    <property type="component" value="Unassembled WGS sequence"/>
</dbReference>
<dbReference type="AlphaFoldDB" id="A0A521EA24"/>
<feature type="binding site" evidence="10">
    <location>
        <position position="252"/>
    </location>
    <ligand>
        <name>NADPH</name>
        <dbReference type="ChEBI" id="CHEBI:57783"/>
    </ligand>
</feature>
<name>A0A521EA24_9RHOB</name>
<evidence type="ECO:0000256" key="4">
    <source>
        <dbReference type="ARBA" id="ARBA00022857"/>
    </source>
</evidence>
<evidence type="ECO:0000259" key="16">
    <source>
        <dbReference type="Pfam" id="PF01210"/>
    </source>
</evidence>
<feature type="binding site" evidence="10">
    <location>
        <position position="251"/>
    </location>
    <ligand>
        <name>sn-glycerol 3-phosphate</name>
        <dbReference type="ChEBI" id="CHEBI:57597"/>
    </ligand>
</feature>
<feature type="binding site" evidence="10">
    <location>
        <position position="136"/>
    </location>
    <ligand>
        <name>sn-glycerol 3-phosphate</name>
        <dbReference type="ChEBI" id="CHEBI:57597"/>
    </ligand>
</feature>
<keyword evidence="3 10" id="KW-0547">Nucleotide-binding</keyword>
<keyword evidence="9 10" id="KW-1208">Phospholipid metabolism</keyword>
<keyword evidence="6 10" id="KW-0520">NAD</keyword>
<feature type="binding site" evidence="10">
    <location>
        <position position="253"/>
    </location>
    <ligand>
        <name>sn-glycerol 3-phosphate</name>
        <dbReference type="ChEBI" id="CHEBI:57597"/>
    </ligand>
</feature>
<feature type="binding site" evidence="10">
    <location>
        <position position="106"/>
    </location>
    <ligand>
        <name>NADPH</name>
        <dbReference type="ChEBI" id="CHEBI:57783"/>
    </ligand>
</feature>
<dbReference type="GO" id="GO:0141152">
    <property type="term" value="F:glycerol-3-phosphate dehydrogenase (NAD+) activity"/>
    <property type="evidence" value="ECO:0007669"/>
    <property type="project" value="RHEA"/>
</dbReference>
<reference evidence="18 19" key="1">
    <citation type="submission" date="2017-05" db="EMBL/GenBank/DDBJ databases">
        <authorList>
            <person name="Varghese N."/>
            <person name="Submissions S."/>
        </authorList>
    </citation>
    <scope>NUCLEOTIDE SEQUENCE [LARGE SCALE GENOMIC DNA]</scope>
    <source>
        <strain evidence="18 19">DSM 29506</strain>
    </source>
</reference>
<evidence type="ECO:0000313" key="19">
    <source>
        <dbReference type="Proteomes" id="UP000316030"/>
    </source>
</evidence>
<accession>A0A521EA24</accession>
<keyword evidence="2 10" id="KW-0444">Lipid biosynthesis</keyword>
<gene>
    <name evidence="10" type="primary">gpsA</name>
    <name evidence="18" type="ORF">SAMN06265173_11536</name>
</gene>
<evidence type="ECO:0000256" key="1">
    <source>
        <dbReference type="ARBA" id="ARBA00011009"/>
    </source>
</evidence>
<dbReference type="Gene3D" id="3.40.50.720">
    <property type="entry name" value="NAD(P)-binding Rossmann-like Domain"/>
    <property type="match status" value="1"/>
</dbReference>
<evidence type="ECO:0000256" key="11">
    <source>
        <dbReference type="PIRSR" id="PIRSR000114-1"/>
    </source>
</evidence>
<comment type="similarity">
    <text evidence="1 10 14">Belongs to the NAD-dependent glycerol-3-phosphate dehydrogenase family.</text>
</comment>
<dbReference type="GO" id="GO:0008654">
    <property type="term" value="P:phospholipid biosynthetic process"/>
    <property type="evidence" value="ECO:0007669"/>
    <property type="project" value="UniProtKB-KW"/>
</dbReference>
<organism evidence="18 19">
    <name type="scientific">Thalassovita litoralis</name>
    <dbReference type="NCBI Taxonomy" id="1010611"/>
    <lineage>
        <taxon>Bacteria</taxon>
        <taxon>Pseudomonadati</taxon>
        <taxon>Pseudomonadota</taxon>
        <taxon>Alphaproteobacteria</taxon>
        <taxon>Rhodobacterales</taxon>
        <taxon>Roseobacteraceae</taxon>
        <taxon>Thalassovita</taxon>
    </lineage>
</organism>
<dbReference type="HAMAP" id="MF_00394">
    <property type="entry name" value="NAD_Glyc3P_dehydrog"/>
    <property type="match status" value="1"/>
</dbReference>
<comment type="caution">
    <text evidence="10">Lacks conserved residue(s) required for the propagation of feature annotation.</text>
</comment>
<dbReference type="EMBL" id="FXTO01000015">
    <property type="protein sequence ID" value="SMO80773.1"/>
    <property type="molecule type" value="Genomic_DNA"/>
</dbReference>
<dbReference type="SUPFAM" id="SSF51735">
    <property type="entry name" value="NAD(P)-binding Rossmann-fold domains"/>
    <property type="match status" value="1"/>
</dbReference>
<dbReference type="InterPro" id="IPR013328">
    <property type="entry name" value="6PGD_dom2"/>
</dbReference>
<proteinExistence type="inferred from homology"/>
<evidence type="ECO:0000256" key="10">
    <source>
        <dbReference type="HAMAP-Rule" id="MF_00394"/>
    </source>
</evidence>
<feature type="domain" description="Glycerol-3-phosphate dehydrogenase NAD-dependent N-terminal" evidence="16">
    <location>
        <begin position="6"/>
        <end position="153"/>
    </location>
</feature>
<dbReference type="UniPathway" id="UPA00940"/>
<dbReference type="InterPro" id="IPR006109">
    <property type="entry name" value="G3P_DH_NAD-dep_C"/>
</dbReference>
<dbReference type="InterPro" id="IPR036291">
    <property type="entry name" value="NAD(P)-bd_dom_sf"/>
</dbReference>
<dbReference type="PROSITE" id="PS00957">
    <property type="entry name" value="NAD_G3PDH"/>
    <property type="match status" value="1"/>
</dbReference>
<keyword evidence="10" id="KW-0963">Cytoplasm</keyword>
<sequence>MYSDGVAVIGAGAFGTALAIAQAAKQQNVILWGRDPDTMGTINALRENNARLPGLRLPGNITVTANMASLHGQMTVLLSVPTQSLRGFLQEHAQWLASHMLVVCCKGVERGTGLLPEEIVKSVLPQAVTAVLTGPSFADDIGRGKPTALTLATDVPSGGELQETLSTPTLRLYLSDDPRGAQLGGALKNVVALAAGMVIGADLGESARAALMTRGFAEIVRLAQVQGAHPETLWGLSGFGDLILTCSSEKSRNFSYGVQFAQGHHMIDGVTVEGVMTAHAICEQNLDIDLPVIYMVSRLLKGEVSVPQAMETLLQRPLKSERLL</sequence>
<evidence type="ECO:0000256" key="13">
    <source>
        <dbReference type="PIRSR" id="PIRSR000114-3"/>
    </source>
</evidence>
<dbReference type="InterPro" id="IPR008927">
    <property type="entry name" value="6-PGluconate_DH-like_C_sf"/>
</dbReference>
<feature type="binding site" evidence="10">
    <location>
        <position position="252"/>
    </location>
    <ligand>
        <name>sn-glycerol 3-phosphate</name>
        <dbReference type="ChEBI" id="CHEBI:57597"/>
    </ligand>
</feature>
<dbReference type="GO" id="GO:0005829">
    <property type="term" value="C:cytosol"/>
    <property type="evidence" value="ECO:0007669"/>
    <property type="project" value="TreeGrafter"/>
</dbReference>
<dbReference type="GO" id="GO:0141153">
    <property type="term" value="F:glycerol-3-phosphate dehydrogenase (NADP+) activity"/>
    <property type="evidence" value="ECO:0007669"/>
    <property type="project" value="RHEA"/>
</dbReference>
<feature type="binding site" evidence="10">
    <location>
        <position position="241"/>
    </location>
    <ligand>
        <name>sn-glycerol 3-phosphate</name>
        <dbReference type="ChEBI" id="CHEBI:57597"/>
    </ligand>
</feature>
<dbReference type="GO" id="GO:0051287">
    <property type="term" value="F:NAD binding"/>
    <property type="evidence" value="ECO:0007669"/>
    <property type="project" value="InterPro"/>
</dbReference>
<feature type="binding site" evidence="13">
    <location>
        <position position="138"/>
    </location>
    <ligand>
        <name>NAD(+)</name>
        <dbReference type="ChEBI" id="CHEBI:57540"/>
    </ligand>
</feature>
<evidence type="ECO:0000313" key="18">
    <source>
        <dbReference type="EMBL" id="SMO80773.1"/>
    </source>
</evidence>
<dbReference type="PANTHER" id="PTHR11728">
    <property type="entry name" value="GLYCEROL-3-PHOSPHATE DEHYDROGENASE"/>
    <property type="match status" value="1"/>
</dbReference>
<dbReference type="OrthoDB" id="9812273at2"/>
<dbReference type="GO" id="GO:0046168">
    <property type="term" value="P:glycerol-3-phosphate catabolic process"/>
    <property type="evidence" value="ECO:0007669"/>
    <property type="project" value="InterPro"/>
</dbReference>
<comment type="catalytic activity">
    <reaction evidence="10 15">
        <text>sn-glycerol 3-phosphate + NADP(+) = dihydroxyacetone phosphate + NADPH + H(+)</text>
        <dbReference type="Rhea" id="RHEA:11096"/>
        <dbReference type="ChEBI" id="CHEBI:15378"/>
        <dbReference type="ChEBI" id="CHEBI:57597"/>
        <dbReference type="ChEBI" id="CHEBI:57642"/>
        <dbReference type="ChEBI" id="CHEBI:57783"/>
        <dbReference type="ChEBI" id="CHEBI:58349"/>
        <dbReference type="EC" id="1.1.1.94"/>
    </reaction>
</comment>
<dbReference type="GO" id="GO:0005975">
    <property type="term" value="P:carbohydrate metabolic process"/>
    <property type="evidence" value="ECO:0007669"/>
    <property type="project" value="InterPro"/>
</dbReference>
<evidence type="ECO:0000256" key="8">
    <source>
        <dbReference type="ARBA" id="ARBA00023209"/>
    </source>
</evidence>
<evidence type="ECO:0000256" key="5">
    <source>
        <dbReference type="ARBA" id="ARBA00023002"/>
    </source>
</evidence>
<dbReference type="GO" id="GO:0006650">
    <property type="term" value="P:glycerophospholipid metabolic process"/>
    <property type="evidence" value="ECO:0007669"/>
    <property type="project" value="UniProtKB-UniRule"/>
</dbReference>
<feature type="binding site" evidence="10">
    <location>
        <position position="34"/>
    </location>
    <ligand>
        <name>NADPH</name>
        <dbReference type="ChEBI" id="CHEBI:57783"/>
    </ligand>
</feature>
<evidence type="ECO:0000256" key="2">
    <source>
        <dbReference type="ARBA" id="ARBA00022516"/>
    </source>
</evidence>
<feature type="active site" description="Proton acceptor" evidence="10 11">
    <location>
        <position position="188"/>
    </location>
</feature>
<dbReference type="Pfam" id="PF01210">
    <property type="entry name" value="NAD_Gly3P_dh_N"/>
    <property type="match status" value="1"/>
</dbReference>
<keyword evidence="8 10" id="KW-0594">Phospholipid biosynthesis</keyword>
<keyword evidence="4 10" id="KW-0521">NADP</keyword>
<evidence type="ECO:0000256" key="7">
    <source>
        <dbReference type="ARBA" id="ARBA00023098"/>
    </source>
</evidence>
<dbReference type="PRINTS" id="PR00077">
    <property type="entry name" value="GPDHDRGNASE"/>
</dbReference>
<feature type="binding site" evidence="12">
    <location>
        <begin position="252"/>
        <end position="253"/>
    </location>
    <ligand>
        <name>substrate</name>
    </ligand>
</feature>
<dbReference type="Pfam" id="PF07479">
    <property type="entry name" value="NAD_Gly3P_dh_C"/>
    <property type="match status" value="1"/>
</dbReference>
<dbReference type="NCBIfam" id="NF000940">
    <property type="entry name" value="PRK00094.1-2"/>
    <property type="match status" value="1"/>
</dbReference>
<feature type="binding site" evidence="10">
    <location>
        <position position="138"/>
    </location>
    <ligand>
        <name>NADPH</name>
        <dbReference type="ChEBI" id="CHEBI:57783"/>
    </ligand>
</feature>
<keyword evidence="7 10" id="KW-0443">Lipid metabolism</keyword>
<comment type="subcellular location">
    <subcellularLocation>
        <location evidence="10">Cytoplasm</location>
    </subcellularLocation>
</comment>
<evidence type="ECO:0000256" key="14">
    <source>
        <dbReference type="RuleBase" id="RU000437"/>
    </source>
</evidence>
<feature type="binding site" evidence="10">
    <location>
        <position position="134"/>
    </location>
    <ligand>
        <name>sn-glycerol 3-phosphate</name>
        <dbReference type="ChEBI" id="CHEBI:57597"/>
    </ligand>
</feature>
<feature type="binding site" evidence="13">
    <location>
        <begin position="10"/>
        <end position="15"/>
    </location>
    <ligand>
        <name>NAD(+)</name>
        <dbReference type="ChEBI" id="CHEBI:57540"/>
    </ligand>
</feature>
<evidence type="ECO:0000256" key="12">
    <source>
        <dbReference type="PIRSR" id="PIRSR000114-2"/>
    </source>
</evidence>
<feature type="binding site" evidence="10">
    <location>
        <position position="14"/>
    </location>
    <ligand>
        <name>NADPH</name>
        <dbReference type="ChEBI" id="CHEBI:57783"/>
    </ligand>
</feature>
<comment type="catalytic activity">
    <reaction evidence="10">
        <text>sn-glycerol 3-phosphate + NAD(+) = dihydroxyacetone phosphate + NADH + H(+)</text>
        <dbReference type="Rhea" id="RHEA:11092"/>
        <dbReference type="ChEBI" id="CHEBI:15378"/>
        <dbReference type="ChEBI" id="CHEBI:57540"/>
        <dbReference type="ChEBI" id="CHEBI:57597"/>
        <dbReference type="ChEBI" id="CHEBI:57642"/>
        <dbReference type="ChEBI" id="CHEBI:57945"/>
        <dbReference type="EC" id="1.1.1.94"/>
    </reaction>
</comment>
<evidence type="ECO:0000256" key="9">
    <source>
        <dbReference type="ARBA" id="ARBA00023264"/>
    </source>
</evidence>
<protein>
    <recommendedName>
        <fullName evidence="10">Glycerol-3-phosphate dehydrogenase [NAD(P)+]</fullName>
        <ecNumber evidence="10">1.1.1.94</ecNumber>
    </recommendedName>
    <alternativeName>
        <fullName evidence="10">NAD(P)(+)-dependent glycerol-3-phosphate dehydrogenase</fullName>
    </alternativeName>
    <alternativeName>
        <fullName evidence="10">NAD(P)H-dependent dihydroxyacetone-phosphate reductase</fullName>
    </alternativeName>
</protein>
<dbReference type="FunFam" id="3.40.50.720:FF:000019">
    <property type="entry name" value="Glycerol-3-phosphate dehydrogenase [NAD(P)+]"/>
    <property type="match status" value="1"/>
</dbReference>
<feature type="domain" description="Glycerol-3-phosphate dehydrogenase NAD-dependent C-terminal" evidence="17">
    <location>
        <begin position="177"/>
        <end position="310"/>
    </location>
</feature>
<dbReference type="NCBIfam" id="NF000942">
    <property type="entry name" value="PRK00094.1-4"/>
    <property type="match status" value="1"/>
</dbReference>
<feature type="binding site" evidence="10">
    <location>
        <position position="188"/>
    </location>
    <ligand>
        <name>sn-glycerol 3-phosphate</name>
        <dbReference type="ChEBI" id="CHEBI:57597"/>
    </ligand>
</feature>